<protein>
    <submittedName>
        <fullName evidence="2">Uncharacterized protein</fullName>
    </submittedName>
</protein>
<dbReference type="EMBL" id="BGPR01044569">
    <property type="protein sequence ID" value="GBO21374.1"/>
    <property type="molecule type" value="Genomic_DNA"/>
</dbReference>
<dbReference type="Proteomes" id="UP000499080">
    <property type="component" value="Unassembled WGS sequence"/>
</dbReference>
<proteinExistence type="predicted"/>
<sequence length="105" mass="11786">MVEGASSESEHTPPSNDFRSFGADLFCSPAGGSSFSKWTSKQAILPNYFLPVKARGFGLRSGLGTRPITQKEWRLIRVPLKVCETHPFLLFYFPRRPILPKVCRA</sequence>
<evidence type="ECO:0000313" key="3">
    <source>
        <dbReference type="Proteomes" id="UP000499080"/>
    </source>
</evidence>
<organism evidence="2 3">
    <name type="scientific">Araneus ventricosus</name>
    <name type="common">Orbweaver spider</name>
    <name type="synonym">Epeira ventricosa</name>
    <dbReference type="NCBI Taxonomy" id="182803"/>
    <lineage>
        <taxon>Eukaryota</taxon>
        <taxon>Metazoa</taxon>
        <taxon>Ecdysozoa</taxon>
        <taxon>Arthropoda</taxon>
        <taxon>Chelicerata</taxon>
        <taxon>Arachnida</taxon>
        <taxon>Araneae</taxon>
        <taxon>Araneomorphae</taxon>
        <taxon>Entelegynae</taxon>
        <taxon>Araneoidea</taxon>
        <taxon>Araneidae</taxon>
        <taxon>Araneus</taxon>
    </lineage>
</organism>
<accession>A0A4Y2VAG6</accession>
<keyword evidence="3" id="KW-1185">Reference proteome</keyword>
<name>A0A4Y2VAG6_ARAVE</name>
<dbReference type="EMBL" id="BGPR01044536">
    <property type="protein sequence ID" value="GBO21329.1"/>
    <property type="molecule type" value="Genomic_DNA"/>
</dbReference>
<comment type="caution">
    <text evidence="2">The sequence shown here is derived from an EMBL/GenBank/DDBJ whole genome shotgun (WGS) entry which is preliminary data.</text>
</comment>
<dbReference type="AlphaFoldDB" id="A0A4Y2VAG6"/>
<reference evidence="2 3" key="1">
    <citation type="journal article" date="2019" name="Sci. Rep.">
        <title>Orb-weaving spider Araneus ventricosus genome elucidates the spidroin gene catalogue.</title>
        <authorList>
            <person name="Kono N."/>
            <person name="Nakamura H."/>
            <person name="Ohtoshi R."/>
            <person name="Moran D.A.P."/>
            <person name="Shinohara A."/>
            <person name="Yoshida Y."/>
            <person name="Fujiwara M."/>
            <person name="Mori M."/>
            <person name="Tomita M."/>
            <person name="Arakawa K."/>
        </authorList>
    </citation>
    <scope>NUCLEOTIDE SEQUENCE [LARGE SCALE GENOMIC DNA]</scope>
</reference>
<evidence type="ECO:0000313" key="1">
    <source>
        <dbReference type="EMBL" id="GBO21329.1"/>
    </source>
</evidence>
<evidence type="ECO:0000313" key="2">
    <source>
        <dbReference type="EMBL" id="GBO21374.1"/>
    </source>
</evidence>
<gene>
    <name evidence="1" type="ORF">AVEN_238557_1</name>
    <name evidence="2" type="ORF">AVEN_49249_1</name>
</gene>